<dbReference type="AlphaFoldDB" id="R7YRQ8"/>
<dbReference type="Pfam" id="PF01965">
    <property type="entry name" value="DJ-1_PfpI"/>
    <property type="match status" value="1"/>
</dbReference>
<dbReference type="PANTHER" id="PTHR43130">
    <property type="entry name" value="ARAC-FAMILY TRANSCRIPTIONAL REGULATOR"/>
    <property type="match status" value="1"/>
</dbReference>
<keyword evidence="3" id="KW-1185">Reference proteome</keyword>
<dbReference type="EMBL" id="JH767569">
    <property type="protein sequence ID" value="EON64543.1"/>
    <property type="molecule type" value="Genomic_DNA"/>
</dbReference>
<organism evidence="2 3">
    <name type="scientific">Coniosporium apollinis (strain CBS 100218)</name>
    <name type="common">Rock-inhabiting black yeast</name>
    <dbReference type="NCBI Taxonomy" id="1168221"/>
    <lineage>
        <taxon>Eukaryota</taxon>
        <taxon>Fungi</taxon>
        <taxon>Dikarya</taxon>
        <taxon>Ascomycota</taxon>
        <taxon>Pezizomycotina</taxon>
        <taxon>Dothideomycetes</taxon>
        <taxon>Dothideomycetes incertae sedis</taxon>
        <taxon>Coniosporium</taxon>
    </lineage>
</organism>
<dbReference type="OrthoDB" id="543156at2759"/>
<evidence type="ECO:0000313" key="3">
    <source>
        <dbReference type="Proteomes" id="UP000016924"/>
    </source>
</evidence>
<evidence type="ECO:0000313" key="2">
    <source>
        <dbReference type="EMBL" id="EON64543.1"/>
    </source>
</evidence>
<dbReference type="STRING" id="1168221.R7YRQ8"/>
<gene>
    <name evidence="2" type="ORF">W97_03776</name>
</gene>
<feature type="domain" description="DJ-1/PfpI" evidence="1">
    <location>
        <begin position="68"/>
        <end position="188"/>
    </location>
</feature>
<proteinExistence type="predicted"/>
<dbReference type="SUPFAM" id="SSF52317">
    <property type="entry name" value="Class I glutamine amidotransferase-like"/>
    <property type="match status" value="1"/>
</dbReference>
<dbReference type="RefSeq" id="XP_007779860.1">
    <property type="nucleotide sequence ID" value="XM_007781670.1"/>
</dbReference>
<protein>
    <recommendedName>
        <fullName evidence="1">DJ-1/PfpI domain-containing protein</fullName>
    </recommendedName>
</protein>
<dbReference type="Proteomes" id="UP000016924">
    <property type="component" value="Unassembled WGS sequence"/>
</dbReference>
<dbReference type="InterPro" id="IPR002818">
    <property type="entry name" value="DJ-1/PfpI"/>
</dbReference>
<accession>R7YRQ8</accession>
<dbReference type="CDD" id="cd03139">
    <property type="entry name" value="GATase1_PfpI_2"/>
    <property type="match status" value="1"/>
</dbReference>
<dbReference type="PANTHER" id="PTHR43130:SF15">
    <property type="entry name" value="THIJ_PFPI FAMILY PROTEIN (AFU_ORTHOLOGUE AFUA_5G14240)"/>
    <property type="match status" value="1"/>
</dbReference>
<evidence type="ECO:0000259" key="1">
    <source>
        <dbReference type="Pfam" id="PF01965"/>
    </source>
</evidence>
<dbReference type="HOGENOM" id="CLU_000445_44_8_1"/>
<name>R7YRQ8_CONA1</name>
<dbReference type="Gene3D" id="3.40.50.880">
    <property type="match status" value="1"/>
</dbReference>
<dbReference type="InterPro" id="IPR029062">
    <property type="entry name" value="Class_I_gatase-like"/>
</dbReference>
<dbReference type="GeneID" id="19901087"/>
<sequence length="224" mass="23951">MANPPVNYGVVLYPGFHALDVFGPLDILNLLALQRPLNLYLLSSSLEPVSTKPPATMKPSSTGPNSDFGEAIVPSHTFSAPPPELDVLLVPGGLGTRDEANTAPAMDFIKEVFPRLKYLITVCTGSALVARTGLLDGKRATTNKRAWGWATSQGPAVNWVPKARWVVDGNVWTSSGISAGIDAAYAFVADMYGEDVARGIADASEYTRCMDPEADPFAERWGVV</sequence>
<dbReference type="eggNOG" id="ENOG502S46I">
    <property type="taxonomic scope" value="Eukaryota"/>
</dbReference>
<dbReference type="OMA" id="DMIGPYE"/>
<dbReference type="InterPro" id="IPR052158">
    <property type="entry name" value="INH-QAR"/>
</dbReference>
<reference evidence="3" key="1">
    <citation type="submission" date="2012-06" db="EMBL/GenBank/DDBJ databases">
        <title>The genome sequence of Coniosporium apollinis CBS 100218.</title>
        <authorList>
            <consortium name="The Broad Institute Genome Sequencing Platform"/>
            <person name="Cuomo C."/>
            <person name="Gorbushina A."/>
            <person name="Noack S."/>
            <person name="Walker B."/>
            <person name="Young S.K."/>
            <person name="Zeng Q."/>
            <person name="Gargeya S."/>
            <person name="Fitzgerald M."/>
            <person name="Haas B."/>
            <person name="Abouelleil A."/>
            <person name="Alvarado L."/>
            <person name="Arachchi H.M."/>
            <person name="Berlin A.M."/>
            <person name="Chapman S.B."/>
            <person name="Goldberg J."/>
            <person name="Griggs A."/>
            <person name="Gujja S."/>
            <person name="Hansen M."/>
            <person name="Howarth C."/>
            <person name="Imamovic A."/>
            <person name="Larimer J."/>
            <person name="McCowan C."/>
            <person name="Montmayeur A."/>
            <person name="Murphy C."/>
            <person name="Neiman D."/>
            <person name="Pearson M."/>
            <person name="Priest M."/>
            <person name="Roberts A."/>
            <person name="Saif S."/>
            <person name="Shea T."/>
            <person name="Sisk P."/>
            <person name="Sykes S."/>
            <person name="Wortman J."/>
            <person name="Nusbaum C."/>
            <person name="Birren B."/>
        </authorList>
    </citation>
    <scope>NUCLEOTIDE SEQUENCE [LARGE SCALE GENOMIC DNA]</scope>
    <source>
        <strain evidence="3">CBS 100218</strain>
    </source>
</reference>